<dbReference type="CDD" id="cd15482">
    <property type="entry name" value="Sialidase_non-viral"/>
    <property type="match status" value="1"/>
</dbReference>
<dbReference type="EMBL" id="ABOX02000017">
    <property type="protein sequence ID" value="EEF60354.1"/>
    <property type="molecule type" value="Genomic_DNA"/>
</dbReference>
<evidence type="ECO:0008006" key="4">
    <source>
        <dbReference type="Google" id="ProtNLM"/>
    </source>
</evidence>
<dbReference type="AlphaFoldDB" id="B9XI93"/>
<dbReference type="InterPro" id="IPR015943">
    <property type="entry name" value="WD40/YVTN_repeat-like_dom_sf"/>
</dbReference>
<dbReference type="Proteomes" id="UP000003688">
    <property type="component" value="Unassembled WGS sequence"/>
</dbReference>
<protein>
    <recommendedName>
        <fullName evidence="4">Glycosyl hydrolase BNR repeat-containing protein</fullName>
    </recommendedName>
</protein>
<dbReference type="SUPFAM" id="SSF110296">
    <property type="entry name" value="Oligoxyloglucan reducing end-specific cellobiohydrolase"/>
    <property type="match status" value="2"/>
</dbReference>
<dbReference type="Gene3D" id="2.130.10.10">
    <property type="entry name" value="YVTN repeat-like/Quinoprotein amine dehydrogenase"/>
    <property type="match status" value="4"/>
</dbReference>
<keyword evidence="1" id="KW-0732">Signal</keyword>
<evidence type="ECO:0000313" key="2">
    <source>
        <dbReference type="EMBL" id="EEF60354.1"/>
    </source>
</evidence>
<feature type="signal peptide" evidence="1">
    <location>
        <begin position="1"/>
        <end position="27"/>
    </location>
</feature>
<dbReference type="STRING" id="320771.Cflav_PD3324"/>
<reference evidence="2 3" key="1">
    <citation type="journal article" date="2011" name="J. Bacteriol.">
        <title>Genome sequence of 'Pedosphaera parvula' Ellin514, an aerobic Verrucomicrobial isolate from pasture soil.</title>
        <authorList>
            <person name="Kant R."/>
            <person name="van Passel M.W."/>
            <person name="Sangwan P."/>
            <person name="Palva A."/>
            <person name="Lucas S."/>
            <person name="Copeland A."/>
            <person name="Lapidus A."/>
            <person name="Glavina Del Rio T."/>
            <person name="Dalin E."/>
            <person name="Tice H."/>
            <person name="Bruce D."/>
            <person name="Goodwin L."/>
            <person name="Pitluck S."/>
            <person name="Chertkov O."/>
            <person name="Larimer F.W."/>
            <person name="Land M.L."/>
            <person name="Hauser L."/>
            <person name="Brettin T.S."/>
            <person name="Detter J.C."/>
            <person name="Han S."/>
            <person name="de Vos W.M."/>
            <person name="Janssen P.H."/>
            <person name="Smidt H."/>
        </authorList>
    </citation>
    <scope>NUCLEOTIDE SEQUENCE [LARGE SCALE GENOMIC DNA]</scope>
    <source>
        <strain evidence="2 3">Ellin514</strain>
    </source>
</reference>
<evidence type="ECO:0000313" key="3">
    <source>
        <dbReference type="Proteomes" id="UP000003688"/>
    </source>
</evidence>
<comment type="caution">
    <text evidence="2">The sequence shown here is derived from an EMBL/GenBank/DDBJ whole genome shotgun (WGS) entry which is preliminary data.</text>
</comment>
<accession>B9XI93</accession>
<sequence precursor="true">MAMKRCLRSLAAFECVLAILLLSRGQAAQPTQWGPKGAGGGGALFAPSFNPFNAGELYVACDMSEVFRSTNFGAGWITSDFGQIQGGRNAIMQFTSDPKVIYCVDYSGDLITPTKSVDGGATWHQLAGDPTGGGAYALFADSGSTNRIIVSDYSNLYWSTNGGSSFASKYSAAAGLYVAGAFFDGTNIYVGTSAGLLVSTDNGNTFALSSVGGIPAGQVMVSFAGAKQGTAKRFFCVIWSSADVFPGLYVESSYTSYAGTYSLDWGQGNWTLRNSGIPAGYNPAFVAMAQNDISTAYVAGQQSTIDYPILYKTINGGTNWQNSLLITNNLNVFTGWAGASGDRDWSYGAGALGLAVAPNDSSKVAYTDLGFAHVSTNGGAFWKQVYVNVADQNATNAVTPKGKFYHSIGLENTSCWGVTWSDSNHIVAGYSDIKGIISADGGNTWGFGYTGHNQNSMYRCVKHPVTGVLYAGTSSIHDMYQSTHLTDATIDGGAGLVLFSSNQGVTWQTLYNAGHPVIWVATDPNNANRLYASVIHSTAGGIYVSSNIQNGAASTWSKLANPPRTEGHPFNMHVLNDGILVCTYSGRRTTTAFTASSGVFVSTNAGTSWIDRSHTNMSYWTKDLVIDPNDATQNTWYVGVFSGWGGAPNGLGGLYRTTNRGVSWTRLNSLDRVTSCTINPLNANELYLTTETQGLWGSTNITAGSPSFFQVTSYPFRQPERIFFNPYKLSEMWVTSFGNGIKVASTVSAGSSLPGTLKVDASSLKLNGSVSLVLQQGTPGAAYAVWASTNMTNWTSIGTNNVGVNGAVQFSDTNAGGFGRRFYRSQGL</sequence>
<feature type="chain" id="PRO_5002894930" description="Glycosyl hydrolase BNR repeat-containing protein" evidence="1">
    <location>
        <begin position="28"/>
        <end position="828"/>
    </location>
</feature>
<organism evidence="2 3">
    <name type="scientific">Pedosphaera parvula (strain Ellin514)</name>
    <dbReference type="NCBI Taxonomy" id="320771"/>
    <lineage>
        <taxon>Bacteria</taxon>
        <taxon>Pseudomonadati</taxon>
        <taxon>Verrucomicrobiota</taxon>
        <taxon>Pedosphaerae</taxon>
        <taxon>Pedosphaerales</taxon>
        <taxon>Pedosphaeraceae</taxon>
        <taxon>Pedosphaera</taxon>
    </lineage>
</organism>
<name>B9XI93_PEDPL</name>
<proteinExistence type="predicted"/>
<gene>
    <name evidence="2" type="ORF">Cflav_PD3324</name>
</gene>
<keyword evidence="3" id="KW-1185">Reference proteome</keyword>
<evidence type="ECO:0000256" key="1">
    <source>
        <dbReference type="SAM" id="SignalP"/>
    </source>
</evidence>